<dbReference type="Pfam" id="PF00474">
    <property type="entry name" value="SSF"/>
    <property type="match status" value="1"/>
</dbReference>
<dbReference type="GO" id="GO:0022857">
    <property type="term" value="F:transmembrane transporter activity"/>
    <property type="evidence" value="ECO:0007669"/>
    <property type="project" value="InterPro"/>
</dbReference>
<comment type="similarity">
    <text evidence="2 7">Belongs to the sodium:solute symporter (SSF) (TC 2.A.21) family.</text>
</comment>
<evidence type="ECO:0000256" key="2">
    <source>
        <dbReference type="ARBA" id="ARBA00006434"/>
    </source>
</evidence>
<feature type="transmembrane region" description="Helical" evidence="8">
    <location>
        <begin position="347"/>
        <end position="370"/>
    </location>
</feature>
<dbReference type="RefSeq" id="WP_034767181.1">
    <property type="nucleotide sequence ID" value="NZ_CCRF01000009.1"/>
</dbReference>
<evidence type="ECO:0000313" key="9">
    <source>
        <dbReference type="EMBL" id="CEE00080.1"/>
    </source>
</evidence>
<evidence type="ECO:0000256" key="4">
    <source>
        <dbReference type="ARBA" id="ARBA00022692"/>
    </source>
</evidence>
<keyword evidence="3" id="KW-0813">Transport</keyword>
<organism evidence="9 10">
    <name type="scientific">Caldibacillus thermoamylovorans</name>
    <dbReference type="NCBI Taxonomy" id="35841"/>
    <lineage>
        <taxon>Bacteria</taxon>
        <taxon>Bacillati</taxon>
        <taxon>Bacillota</taxon>
        <taxon>Bacilli</taxon>
        <taxon>Bacillales</taxon>
        <taxon>Bacillaceae</taxon>
        <taxon>Caldibacillus</taxon>
    </lineage>
</organism>
<feature type="transmembrane region" description="Helical" evidence="8">
    <location>
        <begin position="443"/>
        <end position="464"/>
    </location>
</feature>
<feature type="transmembrane region" description="Helical" evidence="8">
    <location>
        <begin position="6"/>
        <end position="21"/>
    </location>
</feature>
<keyword evidence="10" id="KW-1185">Reference proteome</keyword>
<feature type="transmembrane region" description="Helical" evidence="8">
    <location>
        <begin position="405"/>
        <end position="423"/>
    </location>
</feature>
<dbReference type="PROSITE" id="PS50283">
    <property type="entry name" value="NA_SOLUT_SYMP_3"/>
    <property type="match status" value="1"/>
</dbReference>
<dbReference type="EMBL" id="CCRF01000009">
    <property type="protein sequence ID" value="CEE00080.1"/>
    <property type="molecule type" value="Genomic_DNA"/>
</dbReference>
<reference evidence="9 10" key="1">
    <citation type="submission" date="2014-07" db="EMBL/GenBank/DDBJ databases">
        <authorList>
            <person name="Wibberg Daniel"/>
        </authorList>
    </citation>
    <scope>NUCLEOTIDE SEQUENCE [LARGE SCALE GENOMIC DNA]</scope>
</reference>
<feature type="transmembrane region" description="Helical" evidence="8">
    <location>
        <begin position="302"/>
        <end position="326"/>
    </location>
</feature>
<dbReference type="InterPro" id="IPR050277">
    <property type="entry name" value="Sodium:Solute_Symporter"/>
</dbReference>
<dbReference type="Gene3D" id="1.20.1730.10">
    <property type="entry name" value="Sodium/glucose cotransporter"/>
    <property type="match status" value="1"/>
</dbReference>
<dbReference type="PANTHER" id="PTHR48086">
    <property type="entry name" value="SODIUM/PROLINE SYMPORTER-RELATED"/>
    <property type="match status" value="1"/>
</dbReference>
<evidence type="ECO:0000256" key="8">
    <source>
        <dbReference type="SAM" id="Phobius"/>
    </source>
</evidence>
<dbReference type="GO" id="GO:0005886">
    <property type="term" value="C:plasma membrane"/>
    <property type="evidence" value="ECO:0007669"/>
    <property type="project" value="TreeGrafter"/>
</dbReference>
<sequence>MNIFIFFIYILFIYYIGFKGYKRIKSAEDLIVAGWSMPLPVVTGSLVAALLAAPFFFAAVGSGYTSGGFEGTATMAGLGTCMVLGALIWTKPLRRLKGWTIADYYGIRFGSKKLGAYTGTVMAIAFGFFNAGALTVGGTYIIQNIFHLDFLPAAILFVSLTVIYSVIGGLWAVAYTEVVQGIFAIIGILGIAGVIFFSYGDITFQNDWWNVNKLFSKGGAEFWSLYLVLALGDIPAGDLGQRVAAAKNPRVAYMSMIIAGLIIIAISWLPGMIGEAFKTIFPNSKNPETLMLIFAEGYFPPVISAIFLTSMAAMGMSTLAACYVASSGIVTKNIYLDFINSNPNPKTLLFFSRLCIVISALLGLILAISFQKVIDLAYLAWDIVFVTIFWPLVLGPFWKRLTSQAVWASISVGLIYYIMASIFGVPGIQTTSQGFIGLLSELWLMPVFSGVVISGITIVVVSLLTKPNDEVLKMYELQNDKSLDLIEHKDSREGKIKVKEA</sequence>
<keyword evidence="4 8" id="KW-0812">Transmembrane</keyword>
<evidence type="ECO:0000256" key="1">
    <source>
        <dbReference type="ARBA" id="ARBA00004141"/>
    </source>
</evidence>
<dbReference type="PANTHER" id="PTHR48086:SF7">
    <property type="entry name" value="SODIUM-SOLUTE SYMPORTER-RELATED"/>
    <property type="match status" value="1"/>
</dbReference>
<feature type="transmembrane region" description="Helical" evidence="8">
    <location>
        <begin position="181"/>
        <end position="200"/>
    </location>
</feature>
<keyword evidence="5 8" id="KW-1133">Transmembrane helix</keyword>
<dbReference type="AlphaFoldDB" id="A0A090IX20"/>
<evidence type="ECO:0000256" key="6">
    <source>
        <dbReference type="ARBA" id="ARBA00023136"/>
    </source>
</evidence>
<accession>A0A090IX20</accession>
<dbReference type="STRING" id="35841.B4167_2941"/>
<feature type="transmembrane region" description="Helical" evidence="8">
    <location>
        <begin position="41"/>
        <end position="61"/>
    </location>
</feature>
<dbReference type="InterPro" id="IPR038377">
    <property type="entry name" value="Na/Glc_symporter_sf"/>
</dbReference>
<evidence type="ECO:0000313" key="10">
    <source>
        <dbReference type="Proteomes" id="UP000040576"/>
    </source>
</evidence>
<evidence type="ECO:0000256" key="7">
    <source>
        <dbReference type="RuleBase" id="RU362091"/>
    </source>
</evidence>
<keyword evidence="6 8" id="KW-0472">Membrane</keyword>
<dbReference type="CDD" id="cd10322">
    <property type="entry name" value="SLC5sbd"/>
    <property type="match status" value="1"/>
</dbReference>
<feature type="transmembrane region" description="Helical" evidence="8">
    <location>
        <begin position="154"/>
        <end position="174"/>
    </location>
</feature>
<evidence type="ECO:0000256" key="3">
    <source>
        <dbReference type="ARBA" id="ARBA00022448"/>
    </source>
</evidence>
<feature type="transmembrane region" description="Helical" evidence="8">
    <location>
        <begin position="73"/>
        <end position="93"/>
    </location>
</feature>
<dbReference type="InterPro" id="IPR001734">
    <property type="entry name" value="Na/solute_symporter"/>
</dbReference>
<evidence type="ECO:0000256" key="5">
    <source>
        <dbReference type="ARBA" id="ARBA00022989"/>
    </source>
</evidence>
<feature type="transmembrane region" description="Helical" evidence="8">
    <location>
        <begin position="220"/>
        <end position="239"/>
    </location>
</feature>
<gene>
    <name evidence="9" type="ORF">BT1A1_0219</name>
</gene>
<feature type="transmembrane region" description="Helical" evidence="8">
    <location>
        <begin position="114"/>
        <end position="142"/>
    </location>
</feature>
<feature type="transmembrane region" description="Helical" evidence="8">
    <location>
        <begin position="376"/>
        <end position="398"/>
    </location>
</feature>
<dbReference type="PATRIC" id="fig|35841.6.peg.3166"/>
<comment type="subcellular location">
    <subcellularLocation>
        <location evidence="1">Membrane</location>
        <topology evidence="1">Multi-pass membrane protein</topology>
    </subcellularLocation>
</comment>
<name>A0A090IX20_9BACI</name>
<feature type="transmembrane region" description="Helical" evidence="8">
    <location>
        <begin position="251"/>
        <end position="269"/>
    </location>
</feature>
<dbReference type="eggNOG" id="COG0591">
    <property type="taxonomic scope" value="Bacteria"/>
</dbReference>
<dbReference type="Proteomes" id="UP000040576">
    <property type="component" value="Unassembled WGS sequence"/>
</dbReference>
<proteinExistence type="inferred from homology"/>
<protein>
    <submittedName>
        <fullName evidence="9">Sodium:proline symporter</fullName>
    </submittedName>
</protein>